<reference evidence="3 4" key="1">
    <citation type="submission" date="2016-09" db="EMBL/GenBank/DDBJ databases">
        <title>Pseudonocardia autotrophica DSM535, a candidate organism with high potential of specific P450 cytochromes.</title>
        <authorList>
            <person name="Grumaz C."/>
            <person name="Vainshtein Y."/>
            <person name="Kirstahler P."/>
            <person name="Sohn K."/>
        </authorList>
    </citation>
    <scope>NUCLEOTIDE SEQUENCE [LARGE SCALE GENOMIC DNA]</scope>
    <source>
        <strain evidence="3 4">DSM 535</strain>
    </source>
</reference>
<feature type="domain" description="Zinc finger CGNR" evidence="2">
    <location>
        <begin position="195"/>
        <end position="238"/>
    </location>
</feature>
<dbReference type="InterPro" id="IPR023286">
    <property type="entry name" value="ABATE_dom_sf"/>
</dbReference>
<dbReference type="Gene3D" id="1.10.3300.10">
    <property type="entry name" value="Jann2411-like domain"/>
    <property type="match status" value="1"/>
</dbReference>
<dbReference type="STRING" id="2074.BG845_01548"/>
<dbReference type="InterPro" id="IPR021005">
    <property type="entry name" value="Znf_CGNR"/>
</dbReference>
<evidence type="ECO:0000313" key="3">
    <source>
        <dbReference type="EMBL" id="OSY42052.1"/>
    </source>
</evidence>
<dbReference type="Pfam" id="PF11706">
    <property type="entry name" value="zf-CGNR"/>
    <property type="match status" value="1"/>
</dbReference>
<evidence type="ECO:0000256" key="1">
    <source>
        <dbReference type="SAM" id="MobiDB-lite"/>
    </source>
</evidence>
<proteinExistence type="predicted"/>
<dbReference type="InterPro" id="IPR010852">
    <property type="entry name" value="ABATE"/>
</dbReference>
<dbReference type="Proteomes" id="UP000194360">
    <property type="component" value="Unassembled WGS sequence"/>
</dbReference>
<gene>
    <name evidence="3" type="ORF">BG845_01548</name>
</gene>
<dbReference type="AlphaFoldDB" id="A0A1Y2N3K1"/>
<sequence>MSGVNMEFAHDTQVVLAAAASLVNTGLTDPDVLGDAALFETWMDGQPYTGERAGTDEERAAVRALRERLVALWPPGSGPATDADAATTAATDTGAADTDAATEAATEAAADTAAARAAAAGADTAATAEGPDRDRTVELVNTILAETDARPRLARHDGWDWHLHVTPREAPLADRMGAEIAMSIVELVRGDDLSRLRRCAGEDCDAVLVDLSRNRSKRFCDTGNCANRAHVAAYRARRASRA</sequence>
<feature type="compositionally biased region" description="Low complexity" evidence="1">
    <location>
        <begin position="80"/>
        <end position="101"/>
    </location>
</feature>
<feature type="region of interest" description="Disordered" evidence="1">
    <location>
        <begin position="73"/>
        <end position="101"/>
    </location>
</feature>
<dbReference type="SUPFAM" id="SSF160904">
    <property type="entry name" value="Jann2411-like"/>
    <property type="match status" value="2"/>
</dbReference>
<dbReference type="PANTHER" id="PTHR35525:SF3">
    <property type="entry name" value="BLL6575 PROTEIN"/>
    <property type="match status" value="1"/>
</dbReference>
<evidence type="ECO:0000313" key="4">
    <source>
        <dbReference type="Proteomes" id="UP000194360"/>
    </source>
</evidence>
<dbReference type="EMBL" id="MIGB01000006">
    <property type="protein sequence ID" value="OSY42052.1"/>
    <property type="molecule type" value="Genomic_DNA"/>
</dbReference>
<keyword evidence="4" id="KW-1185">Reference proteome</keyword>
<protein>
    <submittedName>
        <fullName evidence="3">CGNR zinc finger</fullName>
    </submittedName>
</protein>
<evidence type="ECO:0000259" key="2">
    <source>
        <dbReference type="Pfam" id="PF11706"/>
    </source>
</evidence>
<name>A0A1Y2N3K1_PSEAH</name>
<comment type="caution">
    <text evidence="3">The sequence shown here is derived from an EMBL/GenBank/DDBJ whole genome shotgun (WGS) entry which is preliminary data.</text>
</comment>
<organism evidence="3 4">
    <name type="scientific">Pseudonocardia autotrophica</name>
    <name type="common">Amycolata autotrophica</name>
    <name type="synonym">Nocardia autotrophica</name>
    <dbReference type="NCBI Taxonomy" id="2074"/>
    <lineage>
        <taxon>Bacteria</taxon>
        <taxon>Bacillati</taxon>
        <taxon>Actinomycetota</taxon>
        <taxon>Actinomycetes</taxon>
        <taxon>Pseudonocardiales</taxon>
        <taxon>Pseudonocardiaceae</taxon>
        <taxon>Pseudonocardia</taxon>
    </lineage>
</organism>
<accession>A0A1Y2N3K1</accession>
<dbReference type="PANTHER" id="PTHR35525">
    <property type="entry name" value="BLL6575 PROTEIN"/>
    <property type="match status" value="1"/>
</dbReference>